<dbReference type="RefSeq" id="WP_078924289.1">
    <property type="nucleotide sequence ID" value="NZ_FUYB01000035.1"/>
</dbReference>
<evidence type="ECO:0000256" key="3">
    <source>
        <dbReference type="ARBA" id="ARBA00023027"/>
    </source>
</evidence>
<keyword evidence="2 5" id="KW-0560">Oxidoreductase</keyword>
<dbReference type="Pfam" id="PF01619">
    <property type="entry name" value="Pro_dh"/>
    <property type="match status" value="1"/>
</dbReference>
<evidence type="ECO:0000259" key="9">
    <source>
        <dbReference type="Pfam" id="PF14850"/>
    </source>
</evidence>
<dbReference type="PANTHER" id="PTHR42862">
    <property type="entry name" value="DELTA-1-PYRROLINE-5-CARBOXYLATE DEHYDROGENASE 1, ISOFORM A-RELATED"/>
    <property type="match status" value="1"/>
</dbReference>
<comment type="catalytic activity">
    <reaction evidence="5">
        <text>L-proline + a quinone = (S)-1-pyrroline-5-carboxylate + a quinol + H(+)</text>
        <dbReference type="Rhea" id="RHEA:23784"/>
        <dbReference type="ChEBI" id="CHEBI:15378"/>
        <dbReference type="ChEBI" id="CHEBI:17388"/>
        <dbReference type="ChEBI" id="CHEBI:24646"/>
        <dbReference type="ChEBI" id="CHEBI:60039"/>
        <dbReference type="ChEBI" id="CHEBI:132124"/>
        <dbReference type="EC" id="1.5.5.2"/>
    </reaction>
</comment>
<keyword evidence="5" id="KW-0804">Transcription</keyword>
<dbReference type="NCBIfam" id="TIGR01238">
    <property type="entry name" value="D1pyr5carbox3"/>
    <property type="match status" value="1"/>
</dbReference>
<feature type="active site" evidence="6">
    <location>
        <position position="816"/>
    </location>
</feature>
<dbReference type="EMBL" id="FUYB01000035">
    <property type="protein sequence ID" value="SKA96392.1"/>
    <property type="molecule type" value="Genomic_DNA"/>
</dbReference>
<dbReference type="InterPro" id="IPR024082">
    <property type="entry name" value="PRODH_PutA_dom_II"/>
</dbReference>
<dbReference type="EC" id="1.2.1.88" evidence="5"/>
<keyword evidence="3 5" id="KW-0520">NAD</keyword>
<proteinExistence type="inferred from homology"/>
<evidence type="ECO:0000259" key="10">
    <source>
        <dbReference type="Pfam" id="PF18327"/>
    </source>
</evidence>
<sequence>MSTVISSPELASLRTQINEAWFRSETEVVQERLAQQGLSFQARQAITAQAASWVTTLRADPDPNLMESFLAEYGLSTEEGIALMCLAEAYLRVPDTPTLDALIRDKIGGADWARHQQGADSLLINASTWALMLTGKMLRQEQDATSLGGSLRKLVQRIGEPVVRTAVSQAMKVMGQQFVLGRTINEALEQARKTGGYLHSFDMLGEAARTAEDADRYFAAYAHAIQAIGAQAKHKEVHANSGISVKLSALHPRYETVNRERVLAELVPKLNALAELACAAQIPLNIDAEEAERLDLSLSVIETVLRNPKLAQWEGFGLVVQAYAKHCLPTLVWIAELARSLQRKIAVRLVKGAYWDAEIKQAQVLGLPAYPVFTRKASTDLSYLAGARFLLSQRSVLYPQFATHNAQTIAAILELAGADKTNFEFQRLHGMGEALHKLVHEQTQQPVRIYAPVGVHEDLLAYLVRRLLENGANSSFVNQLLDTELPISRLVLDPISVVTSLDSIPHPKIPLPPELFNDRQNSQGWNINQPLMASELAFGMEHFQTKQWQAAPLIAGQSLAGTPRAVFNPAKPADQVGEVVEANSAQVEKALQHTLAATARWQAQTVEVRAAILEAIADQYEAQGSELMALLTREAGKTRLDAVLELREAIDFLRYYAAEARKPANLQRQGLGVFVCISPWNFPLAIFTGQIAAALVMGNCVLAKPAEQTPLIAYRAVQLMQVAGLPPEVLALLPGDGTVVGAALTRDARIAGVCFTGSTETATLIDRSLAAAGNAEAVLIAETGGLNAMIVDSTALPEAAVRDMVNSAFQSAGQRCSALRVLFIQEDIREKVLTMLEGATRELQIADPWQPSTDIGPVIDQEAKQMIEQHCQAFAAKHKILFQHPASVAKDSLFVVPTALALDQLSDLEREVFGPVLHVISFKSSEIKQVLAAINASGYGLTLGIHSRLDERVQELTSEAHVGNIYVNRNQIGAVVGVQPFGGEGLSGTGPKAGGPYYLARFSQAIAPKRCLPSFTLPSYPVSIPWLEVTEFVRQAPLAQAAWDENFLKRQALLQAAVQLLPAELSRVAQQRLADLAAEFKDEWRLPGPTGESNRLSLHGRGIVLCLGGGADSEQALLVQALTALLAGNALALPPTDLAKHLVTALYKVGVAKQLVALVELENLATSLTQFPQLALVATAASGAELVMIRQALAARQGVRVACVDLEASLERFCCERVVTIDTTAAGGNASLLTLDETTII</sequence>
<dbReference type="SUPFAM" id="SSF53720">
    <property type="entry name" value="ALDH-like"/>
    <property type="match status" value="1"/>
</dbReference>
<dbReference type="AlphaFoldDB" id="A0A1T4Y3L0"/>
<reference evidence="11 12" key="1">
    <citation type="submission" date="2017-02" db="EMBL/GenBank/DDBJ databases">
        <authorList>
            <person name="Peterson S.W."/>
        </authorList>
    </citation>
    <scope>NUCLEOTIDE SEQUENCE [LARGE SCALE GENOMIC DNA]</scope>
    <source>
        <strain evidence="11 12">ATCC 49788</strain>
    </source>
</reference>
<dbReference type="Pfam" id="PF18327">
    <property type="entry name" value="PRODH"/>
    <property type="match status" value="1"/>
</dbReference>
<dbReference type="EC" id="1.5.5.2" evidence="5"/>
<dbReference type="InterPro" id="IPR041349">
    <property type="entry name" value="PRODH"/>
</dbReference>
<dbReference type="InterPro" id="IPR050485">
    <property type="entry name" value="Proline_metab_enzyme"/>
</dbReference>
<keyword evidence="5" id="KW-0678">Repressor</keyword>
<dbReference type="GO" id="GO:0003700">
    <property type="term" value="F:DNA-binding transcription factor activity"/>
    <property type="evidence" value="ECO:0007669"/>
    <property type="project" value="InterPro"/>
</dbReference>
<accession>A0A1T4Y3L0</accession>
<dbReference type="PIRSF" id="PIRSF000197">
    <property type="entry name" value="Bifunct_PutA"/>
    <property type="match status" value="1"/>
</dbReference>
<organism evidence="11 12">
    <name type="scientific">Thiothrix eikelboomii</name>
    <dbReference type="NCBI Taxonomy" id="92487"/>
    <lineage>
        <taxon>Bacteria</taxon>
        <taxon>Pseudomonadati</taxon>
        <taxon>Pseudomonadota</taxon>
        <taxon>Gammaproteobacteria</taxon>
        <taxon>Thiotrichales</taxon>
        <taxon>Thiotrichaceae</taxon>
        <taxon>Thiothrix</taxon>
    </lineage>
</organism>
<feature type="domain" description="Proline dehydrogenase" evidence="8">
    <location>
        <begin position="191"/>
        <end position="479"/>
    </location>
</feature>
<dbReference type="InterPro" id="IPR024089">
    <property type="entry name" value="PRODH_PutA_dom_I/II"/>
</dbReference>
<dbReference type="Gene3D" id="1.20.5.460">
    <property type="entry name" value="Single helix bin"/>
    <property type="match status" value="1"/>
</dbReference>
<dbReference type="UniPathway" id="UPA00261">
    <property type="reaction ID" value="UER00373"/>
</dbReference>
<evidence type="ECO:0000256" key="1">
    <source>
        <dbReference type="ARBA" id="ARBA00004786"/>
    </source>
</evidence>
<dbReference type="GO" id="GO:0003677">
    <property type="term" value="F:DNA binding"/>
    <property type="evidence" value="ECO:0007669"/>
    <property type="project" value="UniProtKB-KW"/>
</dbReference>
<dbReference type="InterPro" id="IPR029041">
    <property type="entry name" value="FAD-linked_oxidoreductase-like"/>
</dbReference>
<gene>
    <name evidence="11" type="ORF">SAMN02745130_03879</name>
</gene>
<comment type="pathway">
    <text evidence="1 5">Amino-acid degradation; L-proline degradation into L-glutamate; L-glutamate from L-proline: step 2/2.</text>
</comment>
<keyword evidence="5" id="KW-0805">Transcription regulation</keyword>
<evidence type="ECO:0000313" key="12">
    <source>
        <dbReference type="Proteomes" id="UP000190460"/>
    </source>
</evidence>
<dbReference type="PANTHER" id="PTHR42862:SF1">
    <property type="entry name" value="DELTA-1-PYRROLINE-5-CARBOXYLATE DEHYDROGENASE 2, ISOFORM A-RELATED"/>
    <property type="match status" value="1"/>
</dbReference>
<dbReference type="InterPro" id="IPR005933">
    <property type="entry name" value="PutA_C"/>
</dbReference>
<evidence type="ECO:0000256" key="4">
    <source>
        <dbReference type="ARBA" id="ARBA00048142"/>
    </source>
</evidence>
<evidence type="ECO:0000313" key="11">
    <source>
        <dbReference type="EMBL" id="SKA96392.1"/>
    </source>
</evidence>
<dbReference type="CDD" id="cd07125">
    <property type="entry name" value="ALDH_PutA-P5CDH"/>
    <property type="match status" value="1"/>
</dbReference>
<keyword evidence="5" id="KW-0274">FAD</keyword>
<dbReference type="InterPro" id="IPR016160">
    <property type="entry name" value="Ald_DH_CS_CYS"/>
</dbReference>
<dbReference type="InterPro" id="IPR016161">
    <property type="entry name" value="Ald_DH/histidinol_DH"/>
</dbReference>
<protein>
    <recommendedName>
        <fullName evidence="5">Bifunctional protein PutA</fullName>
    </recommendedName>
    <domain>
        <recommendedName>
            <fullName evidence="5">Proline dehydrogenase</fullName>
            <ecNumber evidence="5">1.5.5.2</ecNumber>
        </recommendedName>
        <alternativeName>
            <fullName evidence="5">Proline oxidase</fullName>
        </alternativeName>
    </domain>
    <domain>
        <recommendedName>
            <fullName evidence="5">Delta-1-pyrroline-5-carboxylate dehydrogenase</fullName>
            <shortName evidence="5">P5C dehydrogenase</shortName>
            <ecNumber evidence="5">1.2.1.88</ecNumber>
        </recommendedName>
        <alternativeName>
            <fullName evidence="5">L-glutamate gamma-semialdehyde dehydrogenase</fullName>
        </alternativeName>
    </domain>
</protein>
<evidence type="ECO:0000256" key="5">
    <source>
        <dbReference type="PIRNR" id="PIRNR000197"/>
    </source>
</evidence>
<dbReference type="SUPFAM" id="SSF81935">
    <property type="entry name" value="N-terminal domain of bifunctional PutA protein"/>
    <property type="match status" value="1"/>
</dbReference>
<keyword evidence="12" id="KW-1185">Reference proteome</keyword>
<comment type="similarity">
    <text evidence="5">In the C-terminal section; belongs to the aldehyde dehydrogenase family.</text>
</comment>
<dbReference type="InterPro" id="IPR015590">
    <property type="entry name" value="Aldehyde_DH_dom"/>
</dbReference>
<dbReference type="FunFam" id="3.40.309.10:FF:000005">
    <property type="entry name" value="1-pyrroline-5-carboxylate dehydrogenase 1"/>
    <property type="match status" value="1"/>
</dbReference>
<dbReference type="NCBIfam" id="NF008869">
    <property type="entry name" value="PRK11904.1"/>
    <property type="match status" value="1"/>
</dbReference>
<dbReference type="Pfam" id="PF00171">
    <property type="entry name" value="Aldedh"/>
    <property type="match status" value="1"/>
</dbReference>
<evidence type="ECO:0000256" key="2">
    <source>
        <dbReference type="ARBA" id="ARBA00023002"/>
    </source>
</evidence>
<feature type="domain" description="Aldehyde dehydrogenase" evidence="7">
    <location>
        <begin position="564"/>
        <end position="1004"/>
    </location>
</feature>
<keyword evidence="5" id="KW-0238">DNA-binding</keyword>
<evidence type="ECO:0000259" key="8">
    <source>
        <dbReference type="Pfam" id="PF01619"/>
    </source>
</evidence>
<comment type="catalytic activity">
    <reaction evidence="4 5">
        <text>L-glutamate 5-semialdehyde + NAD(+) + H2O = L-glutamate + NADH + 2 H(+)</text>
        <dbReference type="Rhea" id="RHEA:30235"/>
        <dbReference type="ChEBI" id="CHEBI:15377"/>
        <dbReference type="ChEBI" id="CHEBI:15378"/>
        <dbReference type="ChEBI" id="CHEBI:29985"/>
        <dbReference type="ChEBI" id="CHEBI:57540"/>
        <dbReference type="ChEBI" id="CHEBI:57945"/>
        <dbReference type="ChEBI" id="CHEBI:58066"/>
        <dbReference type="EC" id="1.2.1.88"/>
    </reaction>
</comment>
<dbReference type="GO" id="GO:0009898">
    <property type="term" value="C:cytoplasmic side of plasma membrane"/>
    <property type="evidence" value="ECO:0007669"/>
    <property type="project" value="TreeGrafter"/>
</dbReference>
<dbReference type="Gene3D" id="3.20.20.220">
    <property type="match status" value="1"/>
</dbReference>
<dbReference type="InterPro" id="IPR016163">
    <property type="entry name" value="Ald_DH_C"/>
</dbReference>
<dbReference type="STRING" id="92487.SAMN02745130_03879"/>
<name>A0A1T4Y3L0_9GAMM</name>
<comment type="cofactor">
    <cofactor evidence="5">
        <name>FAD</name>
        <dbReference type="ChEBI" id="CHEBI:57692"/>
    </cofactor>
</comment>
<dbReference type="PROSITE" id="PS00070">
    <property type="entry name" value="ALDEHYDE_DEHYDR_CYS"/>
    <property type="match status" value="1"/>
</dbReference>
<dbReference type="InterPro" id="IPR025703">
    <property type="entry name" value="Bifunct_PutA"/>
</dbReference>
<dbReference type="InterPro" id="IPR002872">
    <property type="entry name" value="Proline_DH_dom"/>
</dbReference>
<dbReference type="GO" id="GO:0004657">
    <property type="term" value="F:proline dehydrogenase activity"/>
    <property type="evidence" value="ECO:0007669"/>
    <property type="project" value="UniProtKB-UniRule"/>
</dbReference>
<keyword evidence="5" id="KW-0285">Flavoprotein</keyword>
<feature type="domain" description="Proline dehydrogenase PutA" evidence="9">
    <location>
        <begin position="66"/>
        <end position="178"/>
    </location>
</feature>
<evidence type="ECO:0000256" key="6">
    <source>
        <dbReference type="PIRSR" id="PIRSR000197-1"/>
    </source>
</evidence>
<dbReference type="OrthoDB" id="9768731at2"/>
<feature type="domain" description="Proline utilization A proline dehydrogenase N-terminal" evidence="10">
    <location>
        <begin position="12"/>
        <end position="58"/>
    </location>
</feature>
<dbReference type="Pfam" id="PF14850">
    <property type="entry name" value="Pro_dh-DNA_bdg"/>
    <property type="match status" value="1"/>
</dbReference>
<comment type="similarity">
    <text evidence="5">In the N-terminal section; belongs to the proline dehydrogenase family.</text>
</comment>
<dbReference type="SUPFAM" id="SSF51730">
    <property type="entry name" value="FAD-linked oxidoreductase"/>
    <property type="match status" value="1"/>
</dbReference>
<feature type="active site" evidence="6">
    <location>
        <position position="782"/>
    </location>
</feature>
<dbReference type="GO" id="GO:0010133">
    <property type="term" value="P:L-proline catabolic process to L-glutamate"/>
    <property type="evidence" value="ECO:0007669"/>
    <property type="project" value="UniProtKB-UniRule"/>
</dbReference>
<dbReference type="Gene3D" id="3.40.309.10">
    <property type="entry name" value="Aldehyde Dehydrogenase, Chain A, domain 2"/>
    <property type="match status" value="1"/>
</dbReference>
<dbReference type="Gene3D" id="3.40.605.10">
    <property type="entry name" value="Aldehyde Dehydrogenase, Chain A, domain 1"/>
    <property type="match status" value="1"/>
</dbReference>
<dbReference type="InterPro" id="IPR016162">
    <property type="entry name" value="Ald_DH_N"/>
</dbReference>
<comment type="function">
    <text evidence="5">Oxidizes proline to glutamate for use as a carbon and nitrogen source.</text>
</comment>
<comment type="pathway">
    <text evidence="5">Amino-acid degradation; L-proline degradation into L-glutamate; L-glutamate from L-proline: step 1/2.</text>
</comment>
<keyword evidence="5" id="KW-0642">Proline metabolism</keyword>
<evidence type="ECO:0000259" key="7">
    <source>
        <dbReference type="Pfam" id="PF00171"/>
    </source>
</evidence>
<dbReference type="Proteomes" id="UP000190460">
    <property type="component" value="Unassembled WGS sequence"/>
</dbReference>
<dbReference type="GO" id="GO:0003842">
    <property type="term" value="F:L-glutamate gamma-semialdehyde dehydrogenase activity"/>
    <property type="evidence" value="ECO:0007669"/>
    <property type="project" value="UniProtKB-UniRule"/>
</dbReference>